<accession>A0AAP2GV95</accession>
<evidence type="ECO:0000313" key="2">
    <source>
        <dbReference type="EMBL" id="MBT1710115.1"/>
    </source>
</evidence>
<reference evidence="2 3" key="1">
    <citation type="submission" date="2021-05" db="EMBL/GenBank/DDBJ databases">
        <title>A Polyphasic approach of four new species of the genus Ohtaekwangia: Ohtaekwangia histidinii sp. nov., Ohtaekwangia cretensis sp. nov., Ohtaekwangia indiensis sp. nov., Ohtaekwangia reichenbachii sp. nov. from diverse environment.</title>
        <authorList>
            <person name="Octaviana S."/>
        </authorList>
    </citation>
    <scope>NUCLEOTIDE SEQUENCE [LARGE SCALE GENOMIC DNA]</scope>
    <source>
        <strain evidence="2 3">PWU5</strain>
    </source>
</reference>
<dbReference type="InterPro" id="IPR007409">
    <property type="entry name" value="Restrct_endonuc_type1_HsdR_N"/>
</dbReference>
<keyword evidence="3" id="KW-1185">Reference proteome</keyword>
<dbReference type="InterPro" id="IPR017035">
    <property type="entry name" value="UCP035009_HsdR_All3000-type"/>
</dbReference>
<feature type="domain" description="Restriction endonuclease type I HsdR N-terminal" evidence="1">
    <location>
        <begin position="61"/>
        <end position="125"/>
    </location>
</feature>
<name>A0AAP2GV95_9BACT</name>
<evidence type="ECO:0000259" key="1">
    <source>
        <dbReference type="Pfam" id="PF04313"/>
    </source>
</evidence>
<proteinExistence type="predicted"/>
<dbReference type="RefSeq" id="WP_254085692.1">
    <property type="nucleotide sequence ID" value="NZ_JAHESE010000019.1"/>
</dbReference>
<dbReference type="PIRSF" id="PIRSF035009">
    <property type="entry name" value="UCP035009_HSDR_N"/>
    <property type="match status" value="1"/>
</dbReference>
<dbReference type="GO" id="GO:0005524">
    <property type="term" value="F:ATP binding"/>
    <property type="evidence" value="ECO:0007669"/>
    <property type="project" value="UniProtKB-KW"/>
</dbReference>
<evidence type="ECO:0000313" key="3">
    <source>
        <dbReference type="Proteomes" id="UP001319080"/>
    </source>
</evidence>
<dbReference type="GO" id="GO:0003677">
    <property type="term" value="F:DNA binding"/>
    <property type="evidence" value="ECO:0007669"/>
    <property type="project" value="UniProtKB-KW"/>
</dbReference>
<protein>
    <submittedName>
        <fullName evidence="2">Type I restriction enzyme HsdR N-terminal domain-containing protein</fullName>
    </submittedName>
</protein>
<sequence>MDFKDQIKQLGDRVAKMLPQIQTEEATKTSLTLPFIQILGYDIFNPAEVNPEFIADLGIKKGEKVDYAIMKGGDPILLIECKHHKEKLDPHNSQLFRYYHTTKAKFSLLTNGVHYRFYTDLVESNKMDEKPFFEFNLTEIKDVEVDELKKFHKSYFDVDNIFTTASELKYSSEIKAVLSQEFKEPSDGFVKFFIGSVYDGRATEKVVLQFKEIVRKSVTQLISDMISDRLKSALSKEAEVENQRVQEEAALKVEEEAKSIETTEDEKEGFMIVKSILRKRIDSKRVVGRDTKSYYGVLLDDNNRKPLCRLQFNGAKKYLVLFDEAKNESKHELVTLDQLFDYSELLLRSVDFYEKEPVKAEA</sequence>
<comment type="caution">
    <text evidence="2">The sequence shown here is derived from an EMBL/GenBank/DDBJ whole genome shotgun (WGS) entry which is preliminary data.</text>
</comment>
<dbReference type="GO" id="GO:0009307">
    <property type="term" value="P:DNA restriction-modification system"/>
    <property type="evidence" value="ECO:0007669"/>
    <property type="project" value="UniProtKB-KW"/>
</dbReference>
<gene>
    <name evidence="2" type="ORF">KK062_17850</name>
</gene>
<dbReference type="EMBL" id="JAHESE010000019">
    <property type="protein sequence ID" value="MBT1710115.1"/>
    <property type="molecule type" value="Genomic_DNA"/>
</dbReference>
<dbReference type="Proteomes" id="UP001319080">
    <property type="component" value="Unassembled WGS sequence"/>
</dbReference>
<dbReference type="AlphaFoldDB" id="A0AAP2GV95"/>
<organism evidence="2 3">
    <name type="scientific">Dawidia cretensis</name>
    <dbReference type="NCBI Taxonomy" id="2782350"/>
    <lineage>
        <taxon>Bacteria</taxon>
        <taxon>Pseudomonadati</taxon>
        <taxon>Bacteroidota</taxon>
        <taxon>Cytophagia</taxon>
        <taxon>Cytophagales</taxon>
        <taxon>Chryseotaleaceae</taxon>
        <taxon>Dawidia</taxon>
    </lineage>
</organism>
<dbReference type="Pfam" id="PF04313">
    <property type="entry name" value="HSDR_N"/>
    <property type="match status" value="1"/>
</dbReference>
<dbReference type="GO" id="GO:0009035">
    <property type="term" value="F:type I site-specific deoxyribonuclease activity"/>
    <property type="evidence" value="ECO:0007669"/>
    <property type="project" value="UniProtKB-EC"/>
</dbReference>